<dbReference type="Proteomes" id="UP000801428">
    <property type="component" value="Unassembled WGS sequence"/>
</dbReference>
<keyword evidence="3" id="KW-1185">Reference proteome</keyword>
<feature type="chain" id="PRO_5040443777" evidence="1">
    <location>
        <begin position="19"/>
        <end position="186"/>
    </location>
</feature>
<evidence type="ECO:0000313" key="3">
    <source>
        <dbReference type="Proteomes" id="UP000801428"/>
    </source>
</evidence>
<reference evidence="2" key="1">
    <citation type="submission" date="2019-04" db="EMBL/GenBank/DDBJ databases">
        <title>Sequencing of skin fungus with MAO and IRED activity.</title>
        <authorList>
            <person name="Marsaioli A.J."/>
            <person name="Bonatto J.M.C."/>
            <person name="Reis Junior O."/>
        </authorList>
    </citation>
    <scope>NUCLEOTIDE SEQUENCE</scope>
    <source>
        <strain evidence="2">30M1</strain>
    </source>
</reference>
<gene>
    <name evidence="2" type="ORF">E8E13_009198</name>
</gene>
<evidence type="ECO:0000313" key="2">
    <source>
        <dbReference type="EMBL" id="KAF3009731.1"/>
    </source>
</evidence>
<dbReference type="EMBL" id="SWKU01000002">
    <property type="protein sequence ID" value="KAF3009731.1"/>
    <property type="molecule type" value="Genomic_DNA"/>
</dbReference>
<evidence type="ECO:0000256" key="1">
    <source>
        <dbReference type="SAM" id="SignalP"/>
    </source>
</evidence>
<accession>A0A9P4TNM5</accession>
<keyword evidence="1" id="KW-0732">Signal</keyword>
<dbReference type="AlphaFoldDB" id="A0A9P4TNM5"/>
<comment type="caution">
    <text evidence="2">The sequence shown here is derived from an EMBL/GenBank/DDBJ whole genome shotgun (WGS) entry which is preliminary data.</text>
</comment>
<dbReference type="OrthoDB" id="5230873at2759"/>
<organism evidence="2 3">
    <name type="scientific">Curvularia kusanoi</name>
    <name type="common">Cochliobolus kusanoi</name>
    <dbReference type="NCBI Taxonomy" id="90978"/>
    <lineage>
        <taxon>Eukaryota</taxon>
        <taxon>Fungi</taxon>
        <taxon>Dikarya</taxon>
        <taxon>Ascomycota</taxon>
        <taxon>Pezizomycotina</taxon>
        <taxon>Dothideomycetes</taxon>
        <taxon>Pleosporomycetidae</taxon>
        <taxon>Pleosporales</taxon>
        <taxon>Pleosporineae</taxon>
        <taxon>Pleosporaceae</taxon>
        <taxon>Curvularia</taxon>
    </lineage>
</organism>
<name>A0A9P4TNM5_CURKU</name>
<sequence length="186" mass="19921">MFLSRLAVIFILPIVALGMRKRAIPSDFALFGYGPGPGLGGLPLFYADGYAYIGDASQSNSSDAANVAFTRGTDNVWIGSPNKTSMADPSAADWSNVTFYVPDNTTSDKRVGFLASDASTDGAIETGFFFYGSTAVLIGETGTLESSFNALQVSDRVWRLYWNDTSSGQIPIVLRNAAPSNPHNRQ</sequence>
<proteinExistence type="predicted"/>
<feature type="signal peptide" evidence="1">
    <location>
        <begin position="1"/>
        <end position="18"/>
    </location>
</feature>
<protein>
    <submittedName>
        <fullName evidence="2">Uncharacterized protein</fullName>
    </submittedName>
</protein>